<evidence type="ECO:0000313" key="2">
    <source>
        <dbReference type="Proteomes" id="UP000298313"/>
    </source>
</evidence>
<accession>A0A4V3IVK8</accession>
<proteinExistence type="predicted"/>
<dbReference type="OrthoDB" id="3788807at2"/>
<dbReference type="RefSeq" id="WP_134522954.1">
    <property type="nucleotide sequence ID" value="NZ_SOHH01000056.1"/>
</dbReference>
<evidence type="ECO:0000313" key="1">
    <source>
        <dbReference type="EMBL" id="TFD79169.1"/>
    </source>
</evidence>
<comment type="caution">
    <text evidence="1">The sequence shown here is derived from an EMBL/GenBank/DDBJ whole genome shotgun (WGS) entry which is preliminary data.</text>
</comment>
<evidence type="ECO:0008006" key="3">
    <source>
        <dbReference type="Google" id="ProtNLM"/>
    </source>
</evidence>
<dbReference type="AlphaFoldDB" id="A0A4V3IVK8"/>
<dbReference type="Proteomes" id="UP000298313">
    <property type="component" value="Unassembled WGS sequence"/>
</dbReference>
<reference evidence="1 2" key="1">
    <citation type="submission" date="2019-03" db="EMBL/GenBank/DDBJ databases">
        <title>Genomics of glacier-inhabiting Cryobacterium strains.</title>
        <authorList>
            <person name="Liu Q."/>
            <person name="Xin Y.-H."/>
        </authorList>
    </citation>
    <scope>NUCLEOTIDE SEQUENCE [LARGE SCALE GENOMIC DNA]</scope>
    <source>
        <strain evidence="1 2">Hh4</strain>
    </source>
</reference>
<name>A0A4V3IVK8_9MICO</name>
<gene>
    <name evidence="1" type="ORF">E3T48_06235</name>
</gene>
<organism evidence="1 2">
    <name type="scientific">Cryobacterium fucosi</name>
    <dbReference type="NCBI Taxonomy" id="1259157"/>
    <lineage>
        <taxon>Bacteria</taxon>
        <taxon>Bacillati</taxon>
        <taxon>Actinomycetota</taxon>
        <taxon>Actinomycetes</taxon>
        <taxon>Micrococcales</taxon>
        <taxon>Microbacteriaceae</taxon>
        <taxon>Cryobacterium</taxon>
    </lineage>
</organism>
<keyword evidence="2" id="KW-1185">Reference proteome</keyword>
<protein>
    <recommendedName>
        <fullName evidence="3">Nucleotidyl transferase</fullName>
    </recommendedName>
</protein>
<sequence length="181" mass="20184">MDKHLFDADELRALLTELGDRMAERGEKVEAYIIGGTAMAIGLGSRRGTDEIDGMFRPHEVVAEEASKMAAERGLRSDWLNTRAFSFMSDPSEDTQAKEITFNGMSVRLASPRYLLAMKMAAGRLKDHGDIVILIRHLELRDPEQIADLTFAIFGDDGMTLTDPRKSVVLLAKEMLRLAWG</sequence>
<dbReference type="EMBL" id="SOHH01000056">
    <property type="protein sequence ID" value="TFD79169.1"/>
    <property type="molecule type" value="Genomic_DNA"/>
</dbReference>